<reference evidence="5" key="2">
    <citation type="submission" date="2021-03" db="UniProtKB">
        <authorList>
            <consortium name="EnsemblPlants"/>
        </authorList>
    </citation>
    <scope>IDENTIFICATION</scope>
</reference>
<evidence type="ECO:0000256" key="1">
    <source>
        <dbReference type="ARBA" id="ARBA00005582"/>
    </source>
</evidence>
<evidence type="ECO:0000259" key="4">
    <source>
        <dbReference type="PROSITE" id="PS51462"/>
    </source>
</evidence>
<dbReference type="FunFam" id="3.40.630.30:FF:000016">
    <property type="entry name" value="nudix hydrolase 2"/>
    <property type="match status" value="1"/>
</dbReference>
<dbReference type="InterPro" id="IPR020084">
    <property type="entry name" value="NUDIX_hydrolase_CS"/>
</dbReference>
<dbReference type="EnsemblPlants" id="evm.model.05.1707">
    <property type="protein sequence ID" value="cds.evm.model.05.1707"/>
    <property type="gene ID" value="evm.TU.05.1707"/>
</dbReference>
<dbReference type="InterPro" id="IPR000086">
    <property type="entry name" value="NUDIX_hydrolase_dom"/>
</dbReference>
<organism evidence="5 6">
    <name type="scientific">Cannabis sativa</name>
    <name type="common">Hemp</name>
    <name type="synonym">Marijuana</name>
    <dbReference type="NCBI Taxonomy" id="3483"/>
    <lineage>
        <taxon>Eukaryota</taxon>
        <taxon>Viridiplantae</taxon>
        <taxon>Streptophyta</taxon>
        <taxon>Embryophyta</taxon>
        <taxon>Tracheophyta</taxon>
        <taxon>Spermatophyta</taxon>
        <taxon>Magnoliopsida</taxon>
        <taxon>eudicotyledons</taxon>
        <taxon>Gunneridae</taxon>
        <taxon>Pentapetalae</taxon>
        <taxon>rosids</taxon>
        <taxon>fabids</taxon>
        <taxon>Rosales</taxon>
        <taxon>Cannabaceae</taxon>
        <taxon>Cannabis</taxon>
    </lineage>
</organism>
<sequence>MEMKLFNQKAMSVSEMGVPMERLYSSSFSCYRNQPGLKFSQRLCSCPGVSPNNRYLSKEVISSVNREKLSTETYLSRFNGANGVSQMRVLEAVDDEYGGVVVDPEKLPSNPNAFAYVLRSSLSHWTMKGKKGVWLKLPVEQSEFVPIAVKEGFEYHHAERGYVMLTYWIPEGPSMLPSNASHQVGVGGFVINDQNEVLVVQEKHCDPAFIGLWKIPTGFILESEEIFTGAVREVKEETGIDTEFIEVIAFRHVHNVAFEKSDLFFICMMRPLSTQIIIDDLEIQAAKGNGLALSEPSRPNPSIVIGPPRGLSIPSPTKFVPVTVAGVKWSFSKQNVHVGGSVRSMLKRVKAGEANFAVVPVFTSQSKEAGVAMQPRLEK</sequence>
<dbReference type="Pfam" id="PF18290">
    <property type="entry name" value="Nudix_hydro"/>
    <property type="match status" value="1"/>
</dbReference>
<dbReference type="GO" id="GO:0051287">
    <property type="term" value="F:NAD binding"/>
    <property type="evidence" value="ECO:0007669"/>
    <property type="project" value="TreeGrafter"/>
</dbReference>
<dbReference type="SUPFAM" id="SSF55811">
    <property type="entry name" value="Nudix"/>
    <property type="match status" value="1"/>
</dbReference>
<dbReference type="PRINTS" id="PR01356">
    <property type="entry name" value="GFGPROTEIN"/>
</dbReference>
<dbReference type="AlphaFoldDB" id="A0A803PMF7"/>
<dbReference type="InterPro" id="IPR040618">
    <property type="entry name" value="Pre-Nudix"/>
</dbReference>
<dbReference type="FunFam" id="3.90.79.10:FF:000015">
    <property type="entry name" value="Nudix hydrolase 8"/>
    <property type="match status" value="1"/>
</dbReference>
<proteinExistence type="inferred from homology"/>
<dbReference type="Pfam" id="PF00293">
    <property type="entry name" value="NUDIX"/>
    <property type="match status" value="1"/>
</dbReference>
<protein>
    <recommendedName>
        <fullName evidence="4">Nudix hydrolase domain-containing protein</fullName>
    </recommendedName>
</protein>
<dbReference type="Gene3D" id="3.40.630.30">
    <property type="match status" value="1"/>
</dbReference>
<feature type="domain" description="Nudix hydrolase" evidence="4">
    <location>
        <begin position="181"/>
        <end position="311"/>
    </location>
</feature>
<dbReference type="PROSITE" id="PS00893">
    <property type="entry name" value="NUDIX_BOX"/>
    <property type="match status" value="1"/>
</dbReference>
<evidence type="ECO:0000256" key="3">
    <source>
        <dbReference type="ARBA" id="ARBA00022801"/>
    </source>
</evidence>
<dbReference type="GO" id="GO:0035529">
    <property type="term" value="F:NADH pyrophosphatase activity"/>
    <property type="evidence" value="ECO:0007669"/>
    <property type="project" value="TreeGrafter"/>
</dbReference>
<evidence type="ECO:0000256" key="2">
    <source>
        <dbReference type="ARBA" id="ARBA00022723"/>
    </source>
</evidence>
<dbReference type="PANTHER" id="PTHR13994:SF13">
    <property type="entry name" value="FI03680P"/>
    <property type="match status" value="1"/>
</dbReference>
<dbReference type="GO" id="GO:0047631">
    <property type="term" value="F:ADP-ribose diphosphatase activity"/>
    <property type="evidence" value="ECO:0007669"/>
    <property type="project" value="TreeGrafter"/>
</dbReference>
<evidence type="ECO:0000313" key="5">
    <source>
        <dbReference type="EnsemblPlants" id="cds.evm.model.05.1707"/>
    </source>
</evidence>
<accession>A0A803PMF7</accession>
<dbReference type="Proteomes" id="UP000596661">
    <property type="component" value="Chromosome 5"/>
</dbReference>
<dbReference type="Gramene" id="evm.model.05.1707">
    <property type="protein sequence ID" value="cds.evm.model.05.1707"/>
    <property type="gene ID" value="evm.TU.05.1707"/>
</dbReference>
<evidence type="ECO:0000313" key="6">
    <source>
        <dbReference type="Proteomes" id="UP000596661"/>
    </source>
</evidence>
<dbReference type="InterPro" id="IPR003293">
    <property type="entry name" value="Nudix_hydrolase6-like"/>
</dbReference>
<dbReference type="EMBL" id="UZAU01000544">
    <property type="status" value="NOT_ANNOTATED_CDS"/>
    <property type="molecule type" value="Genomic_DNA"/>
</dbReference>
<reference evidence="5" key="1">
    <citation type="submission" date="2018-11" db="EMBL/GenBank/DDBJ databases">
        <authorList>
            <person name="Grassa J C."/>
        </authorList>
    </citation>
    <scope>NUCLEOTIDE SEQUENCE [LARGE SCALE GENOMIC DNA]</scope>
</reference>
<dbReference type="CDD" id="cd04670">
    <property type="entry name" value="NUDIX_ASFGF2_Nudt6"/>
    <property type="match status" value="1"/>
</dbReference>
<dbReference type="PROSITE" id="PS51462">
    <property type="entry name" value="NUDIX"/>
    <property type="match status" value="1"/>
</dbReference>
<keyword evidence="2" id="KW-0479">Metal-binding</keyword>
<dbReference type="PANTHER" id="PTHR13994">
    <property type="entry name" value="NUDIX HYDROLASE RELATED"/>
    <property type="match status" value="1"/>
</dbReference>
<name>A0A803PMF7_CANSA</name>
<keyword evidence="6" id="KW-1185">Reference proteome</keyword>
<dbReference type="InterPro" id="IPR015797">
    <property type="entry name" value="NUDIX_hydrolase-like_dom_sf"/>
</dbReference>
<dbReference type="GO" id="GO:0046872">
    <property type="term" value="F:metal ion binding"/>
    <property type="evidence" value="ECO:0007669"/>
    <property type="project" value="UniProtKB-KW"/>
</dbReference>
<keyword evidence="3" id="KW-0378">Hydrolase</keyword>
<comment type="similarity">
    <text evidence="1">Belongs to the Nudix hydrolase family.</text>
</comment>
<dbReference type="Gene3D" id="3.90.79.10">
    <property type="entry name" value="Nucleoside Triphosphate Pyrophosphohydrolase"/>
    <property type="match status" value="1"/>
</dbReference>